<proteinExistence type="predicted"/>
<dbReference type="Pfam" id="PF00144">
    <property type="entry name" value="Beta-lactamase"/>
    <property type="match status" value="1"/>
</dbReference>
<dbReference type="EMBL" id="JAACNO010002739">
    <property type="protein sequence ID" value="KAF4131471.1"/>
    <property type="molecule type" value="Genomic_DNA"/>
</dbReference>
<dbReference type="InterPro" id="IPR012338">
    <property type="entry name" value="Beta-lactam/transpept-like"/>
</dbReference>
<dbReference type="AlphaFoldDB" id="A0A8S9TS21"/>
<dbReference type="InterPro" id="IPR001466">
    <property type="entry name" value="Beta-lactam-related"/>
</dbReference>
<dbReference type="PANTHER" id="PTHR46825">
    <property type="entry name" value="D-ALANYL-D-ALANINE-CARBOXYPEPTIDASE/ENDOPEPTIDASE AMPH"/>
    <property type="match status" value="1"/>
</dbReference>
<organism evidence="2 3">
    <name type="scientific">Phytophthora infestans</name>
    <name type="common">Potato late blight agent</name>
    <name type="synonym">Botrytis infestans</name>
    <dbReference type="NCBI Taxonomy" id="4787"/>
    <lineage>
        <taxon>Eukaryota</taxon>
        <taxon>Sar</taxon>
        <taxon>Stramenopiles</taxon>
        <taxon>Oomycota</taxon>
        <taxon>Peronosporomycetes</taxon>
        <taxon>Peronosporales</taxon>
        <taxon>Peronosporaceae</taxon>
        <taxon>Phytophthora</taxon>
    </lineage>
</organism>
<dbReference type="SUPFAM" id="SSF56601">
    <property type="entry name" value="beta-lactamase/transpeptidase-like"/>
    <property type="match status" value="1"/>
</dbReference>
<evidence type="ECO:0000259" key="1">
    <source>
        <dbReference type="Pfam" id="PF00144"/>
    </source>
</evidence>
<accession>A0A8S9TS21</accession>
<dbReference type="PANTHER" id="PTHR46825:SF9">
    <property type="entry name" value="BETA-LACTAMASE-RELATED DOMAIN-CONTAINING PROTEIN"/>
    <property type="match status" value="1"/>
</dbReference>
<reference evidence="2" key="1">
    <citation type="submission" date="2020-03" db="EMBL/GenBank/DDBJ databases">
        <title>Hybrid Assembly of Korean Phytophthora infestans isolates.</title>
        <authorList>
            <person name="Prokchorchik M."/>
            <person name="Lee Y."/>
            <person name="Seo J."/>
            <person name="Cho J.-H."/>
            <person name="Park Y.-E."/>
            <person name="Jang D.-C."/>
            <person name="Im J.-S."/>
            <person name="Choi J.-G."/>
            <person name="Park H.-J."/>
            <person name="Lee G.-B."/>
            <person name="Lee Y.-G."/>
            <person name="Hong S.-Y."/>
            <person name="Cho K."/>
            <person name="Sohn K.H."/>
        </authorList>
    </citation>
    <scope>NUCLEOTIDE SEQUENCE</scope>
    <source>
        <strain evidence="2">KR_2_A2</strain>
    </source>
</reference>
<dbReference type="Proteomes" id="UP000704712">
    <property type="component" value="Unassembled WGS sequence"/>
</dbReference>
<gene>
    <name evidence="2" type="ORF">GN958_ATG19415</name>
</gene>
<evidence type="ECO:0000313" key="3">
    <source>
        <dbReference type="Proteomes" id="UP000704712"/>
    </source>
</evidence>
<sequence length="356" mass="39591">MPGLAFIEPAHTLRGGHDYANANFAVLGQVIKSVTGKSWDVFLKERIWEPLGMTRTFPSAFDAQGDNDTSYGHFLCGGDLFGPYDLVNDPEAQLAGHGKGQKIAAGSTLSSSDDLATLLRLILNKGTVDGVTILKDPASVTKMITGKYAVNKEFMEQFLIEGHQFYPDGNTLASGYGFDYVGVGQWGHAYVDKSGDTAVHVTRTGIAPDAQLGVMFMSNTQTPEGHLSYPLDHIRSYVMGIFLDVPKDILDFAYPCGLRFWKNPPYRSLSSMARSKMLGKYTAQNSTVFFGSLELRQEGDDLIMEYGLLSAPLKYYMDEGNERMFVWDYKASPQLIKMTKKKDRFELKCVIVFRQE</sequence>
<dbReference type="Gene3D" id="3.40.710.10">
    <property type="entry name" value="DD-peptidase/beta-lactamase superfamily"/>
    <property type="match status" value="1"/>
</dbReference>
<feature type="domain" description="Beta-lactamase-related" evidence="1">
    <location>
        <begin position="7"/>
        <end position="226"/>
    </location>
</feature>
<evidence type="ECO:0000313" key="2">
    <source>
        <dbReference type="EMBL" id="KAF4131471.1"/>
    </source>
</evidence>
<name>A0A8S9TS21_PHYIN</name>
<comment type="caution">
    <text evidence="2">The sequence shown here is derived from an EMBL/GenBank/DDBJ whole genome shotgun (WGS) entry which is preliminary data.</text>
</comment>
<dbReference type="InterPro" id="IPR050491">
    <property type="entry name" value="AmpC-like"/>
</dbReference>
<protein>
    <submittedName>
        <fullName evidence="2">Beta-lactamase</fullName>
    </submittedName>
</protein>